<comment type="caution">
    <text evidence="2">Lacks conserved residue(s) required for the propagation of feature annotation.</text>
</comment>
<keyword evidence="2" id="KW-0234">DNA repair</keyword>
<feature type="compositionally biased region" description="Low complexity" evidence="4">
    <location>
        <begin position="136"/>
        <end position="157"/>
    </location>
</feature>
<protein>
    <recommendedName>
        <fullName evidence="2 3">Single-stranded DNA-binding protein</fullName>
        <shortName evidence="2">SSB</shortName>
    </recommendedName>
</protein>
<dbReference type="GO" id="GO:0006260">
    <property type="term" value="P:DNA replication"/>
    <property type="evidence" value="ECO:0007669"/>
    <property type="project" value="UniProtKB-UniRule"/>
</dbReference>
<dbReference type="GO" id="GO:0009295">
    <property type="term" value="C:nucleoid"/>
    <property type="evidence" value="ECO:0007669"/>
    <property type="project" value="TreeGrafter"/>
</dbReference>
<feature type="compositionally biased region" description="Polar residues" evidence="4">
    <location>
        <begin position="118"/>
        <end position="135"/>
    </location>
</feature>
<dbReference type="HAMAP" id="MF_00984">
    <property type="entry name" value="SSB"/>
    <property type="match status" value="1"/>
</dbReference>
<dbReference type="GO" id="GO:0006281">
    <property type="term" value="P:DNA repair"/>
    <property type="evidence" value="ECO:0007669"/>
    <property type="project" value="UniProtKB-UniRule"/>
</dbReference>
<dbReference type="PROSITE" id="PS50935">
    <property type="entry name" value="SSB"/>
    <property type="match status" value="1"/>
</dbReference>
<gene>
    <name evidence="5" type="primary">ssb</name>
    <name evidence="5" type="ORF">NCTC12410_01171</name>
</gene>
<evidence type="ECO:0000256" key="3">
    <source>
        <dbReference type="PIRNR" id="PIRNR002070"/>
    </source>
</evidence>
<proteinExistence type="inferred from homology"/>
<reference evidence="5 6" key="1">
    <citation type="submission" date="2018-06" db="EMBL/GenBank/DDBJ databases">
        <authorList>
            <consortium name="Pathogen Informatics"/>
            <person name="Doyle S."/>
        </authorList>
    </citation>
    <scope>NUCLEOTIDE SEQUENCE [LARGE SCALE GENOMIC DNA]</scope>
    <source>
        <strain evidence="5 6">NCTC12410</strain>
    </source>
</reference>
<dbReference type="PANTHER" id="PTHR10302:SF27">
    <property type="entry name" value="SINGLE-STRANDED DNA-BINDING PROTEIN"/>
    <property type="match status" value="1"/>
</dbReference>
<evidence type="ECO:0000313" key="5">
    <source>
        <dbReference type="EMBL" id="STO97346.1"/>
    </source>
</evidence>
<name>A0A377J695_9HELI</name>
<comment type="subunit">
    <text evidence="2">Homotetramer.</text>
</comment>
<evidence type="ECO:0000256" key="1">
    <source>
        <dbReference type="ARBA" id="ARBA00023125"/>
    </source>
</evidence>
<keyword evidence="2" id="KW-0235">DNA replication</keyword>
<dbReference type="NCBIfam" id="TIGR00621">
    <property type="entry name" value="ssb"/>
    <property type="match status" value="1"/>
</dbReference>
<dbReference type="NCBIfam" id="NF006297">
    <property type="entry name" value="PRK08486.1"/>
    <property type="match status" value="1"/>
</dbReference>
<keyword evidence="2" id="KW-0233">DNA recombination</keyword>
<dbReference type="PANTHER" id="PTHR10302">
    <property type="entry name" value="SINGLE-STRANDED DNA-BINDING PROTEIN"/>
    <property type="match status" value="1"/>
</dbReference>
<dbReference type="EMBL" id="UGHV01000001">
    <property type="protein sequence ID" value="STO97346.1"/>
    <property type="molecule type" value="Genomic_DNA"/>
</dbReference>
<keyword evidence="2" id="KW-0227">DNA damage</keyword>
<evidence type="ECO:0000313" key="6">
    <source>
        <dbReference type="Proteomes" id="UP000254841"/>
    </source>
</evidence>
<feature type="compositionally biased region" description="Polar residues" evidence="4">
    <location>
        <begin position="158"/>
        <end position="169"/>
    </location>
</feature>
<dbReference type="PIRSF" id="PIRSF002070">
    <property type="entry name" value="SSB"/>
    <property type="match status" value="1"/>
</dbReference>
<dbReference type="InterPro" id="IPR000424">
    <property type="entry name" value="Primosome_PriB/ssb"/>
</dbReference>
<dbReference type="CDD" id="cd04496">
    <property type="entry name" value="SSB_OBF"/>
    <property type="match status" value="1"/>
</dbReference>
<dbReference type="OrthoDB" id="9809878at2"/>
<evidence type="ECO:0000256" key="4">
    <source>
        <dbReference type="SAM" id="MobiDB-lite"/>
    </source>
</evidence>
<dbReference type="Gene3D" id="2.40.50.140">
    <property type="entry name" value="Nucleic acid-binding proteins"/>
    <property type="match status" value="1"/>
</dbReference>
<dbReference type="AlphaFoldDB" id="A0A377J695"/>
<dbReference type="InterPro" id="IPR012340">
    <property type="entry name" value="NA-bd_OB-fold"/>
</dbReference>
<dbReference type="GO" id="GO:0006310">
    <property type="term" value="P:DNA recombination"/>
    <property type="evidence" value="ECO:0007669"/>
    <property type="project" value="UniProtKB-UniRule"/>
</dbReference>
<evidence type="ECO:0000256" key="2">
    <source>
        <dbReference type="HAMAP-Rule" id="MF_00984"/>
    </source>
</evidence>
<feature type="short sequence motif" description="Important for interaction with partner proteins" evidence="2">
    <location>
        <begin position="179"/>
        <end position="184"/>
    </location>
</feature>
<dbReference type="SUPFAM" id="SSF50249">
    <property type="entry name" value="Nucleic acid-binding proteins"/>
    <property type="match status" value="1"/>
</dbReference>
<organism evidence="5 6">
    <name type="scientific">Helicobacter canis</name>
    <dbReference type="NCBI Taxonomy" id="29419"/>
    <lineage>
        <taxon>Bacteria</taxon>
        <taxon>Pseudomonadati</taxon>
        <taxon>Campylobacterota</taxon>
        <taxon>Epsilonproteobacteria</taxon>
        <taxon>Campylobacterales</taxon>
        <taxon>Helicobacteraceae</taxon>
        <taxon>Helicobacter</taxon>
    </lineage>
</organism>
<dbReference type="Pfam" id="PF00436">
    <property type="entry name" value="SSB"/>
    <property type="match status" value="1"/>
</dbReference>
<sequence>MFNKVIIVGNLTRDVEKRYLPSGTAISTFGLASTHRFNKQDGSKAEETCFVDVKIFGRSAEVAEQYLHKGSRVLIEGRLVYESWVDQNGAKRSKHSILCESMKMLDRKGDSQGGSEYGEQNQGYYNQAPSQGYTNQPYPNQSYSQPQSQFQSKPYQQAPQGQSNGNGYEQNIPSIDINDDDIPF</sequence>
<dbReference type="InterPro" id="IPR011344">
    <property type="entry name" value="ssDNA-bd"/>
</dbReference>
<dbReference type="RefSeq" id="WP_115011588.1">
    <property type="nucleotide sequence ID" value="NZ_UGHV01000001.1"/>
</dbReference>
<keyword evidence="1 2" id="KW-0238">DNA-binding</keyword>
<dbReference type="GO" id="GO:0003697">
    <property type="term" value="F:single-stranded DNA binding"/>
    <property type="evidence" value="ECO:0007669"/>
    <property type="project" value="UniProtKB-UniRule"/>
</dbReference>
<accession>A0A377J695</accession>
<comment type="function">
    <text evidence="2">Plays an important role in DNA replication, recombination and repair. Binds to ssDNA and to an array of partner proteins to recruit them to their sites of action during DNA metabolism.</text>
</comment>
<feature type="region of interest" description="Disordered" evidence="4">
    <location>
        <begin position="108"/>
        <end position="184"/>
    </location>
</feature>
<dbReference type="Proteomes" id="UP000254841">
    <property type="component" value="Unassembled WGS sequence"/>
</dbReference>